<keyword evidence="3" id="KW-1185">Reference proteome</keyword>
<name>A0A1B9GI36_9TREE</name>
<dbReference type="EMBL" id="KI669515">
    <property type="protein sequence ID" value="OCF30678.1"/>
    <property type="molecule type" value="Genomic_DNA"/>
</dbReference>
<proteinExistence type="predicted"/>
<organism evidence="2 3">
    <name type="scientific">Kwoniella heveanensis BCC8398</name>
    <dbReference type="NCBI Taxonomy" id="1296120"/>
    <lineage>
        <taxon>Eukaryota</taxon>
        <taxon>Fungi</taxon>
        <taxon>Dikarya</taxon>
        <taxon>Basidiomycota</taxon>
        <taxon>Agaricomycotina</taxon>
        <taxon>Tremellomycetes</taxon>
        <taxon>Tremellales</taxon>
        <taxon>Cryptococcaceae</taxon>
        <taxon>Kwoniella</taxon>
    </lineage>
</organism>
<dbReference type="Proteomes" id="UP000092666">
    <property type="component" value="Unassembled WGS sequence"/>
</dbReference>
<feature type="compositionally biased region" description="Polar residues" evidence="1">
    <location>
        <begin position="88"/>
        <end position="99"/>
    </location>
</feature>
<accession>A0A1B9GI36</accession>
<feature type="region of interest" description="Disordered" evidence="1">
    <location>
        <begin position="1"/>
        <end position="99"/>
    </location>
</feature>
<feature type="compositionally biased region" description="Low complexity" evidence="1">
    <location>
        <begin position="1"/>
        <end position="10"/>
    </location>
</feature>
<protein>
    <submittedName>
        <fullName evidence="2">Uncharacterized protein</fullName>
    </submittedName>
</protein>
<evidence type="ECO:0000313" key="3">
    <source>
        <dbReference type="Proteomes" id="UP000092666"/>
    </source>
</evidence>
<feature type="compositionally biased region" description="Polar residues" evidence="1">
    <location>
        <begin position="11"/>
        <end position="22"/>
    </location>
</feature>
<feature type="compositionally biased region" description="Basic and acidic residues" evidence="1">
    <location>
        <begin position="29"/>
        <end position="46"/>
    </location>
</feature>
<dbReference type="OrthoDB" id="2561636at2759"/>
<reference evidence="3" key="2">
    <citation type="submission" date="2013-12" db="EMBL/GenBank/DDBJ databases">
        <title>Evolution of pathogenesis and genome organization in the Tremellales.</title>
        <authorList>
            <person name="Cuomo C."/>
            <person name="Litvintseva A."/>
            <person name="Heitman J."/>
            <person name="Chen Y."/>
            <person name="Sun S."/>
            <person name="Springer D."/>
            <person name="Dromer F."/>
            <person name="Young S."/>
            <person name="Zeng Q."/>
            <person name="Chapman S."/>
            <person name="Gujja S."/>
            <person name="Saif S."/>
            <person name="Birren B."/>
        </authorList>
    </citation>
    <scope>NUCLEOTIDE SEQUENCE [LARGE SCALE GENOMIC DNA]</scope>
    <source>
        <strain evidence="3">BCC8398</strain>
    </source>
</reference>
<evidence type="ECO:0000256" key="1">
    <source>
        <dbReference type="SAM" id="MobiDB-lite"/>
    </source>
</evidence>
<evidence type="ECO:0000313" key="2">
    <source>
        <dbReference type="EMBL" id="OCF30678.1"/>
    </source>
</evidence>
<sequence length="200" mass="20835">MPGSTTSSTSAAGNLNGQSVAAHNTALLEAHHEECNAKHDELEQSHSHSQQHPRRSSGVSSADGKMMVKAAQSEPGAGDGETDAAAIMSSSPAGGNPNQFLEGTYDFAIPPAAVQGTAPPLSARPYQLSKGYSHLVESPDQHRAVILEKLGKLEADLPQLGSDDLRQAKADIVYLRTILSGEDDSVAQIQAGATWAAKDA</sequence>
<gene>
    <name evidence="2" type="ORF">I316_07642</name>
</gene>
<dbReference type="AlphaFoldDB" id="A0A1B9GI36"/>
<reference evidence="2 3" key="1">
    <citation type="submission" date="2013-07" db="EMBL/GenBank/DDBJ databases">
        <title>The Genome Sequence of Cryptococcus heveanensis BCC8398.</title>
        <authorList>
            <consortium name="The Broad Institute Genome Sequencing Platform"/>
            <person name="Cuomo C."/>
            <person name="Litvintseva A."/>
            <person name="Chen Y."/>
            <person name="Heitman J."/>
            <person name="Sun S."/>
            <person name="Springer D."/>
            <person name="Dromer F."/>
            <person name="Young S.K."/>
            <person name="Zeng Q."/>
            <person name="Gargeya S."/>
            <person name="Fitzgerald M."/>
            <person name="Abouelleil A."/>
            <person name="Alvarado L."/>
            <person name="Berlin A.M."/>
            <person name="Chapman S.B."/>
            <person name="Dewar J."/>
            <person name="Goldberg J."/>
            <person name="Griggs A."/>
            <person name="Gujja S."/>
            <person name="Hansen M."/>
            <person name="Howarth C."/>
            <person name="Imamovic A."/>
            <person name="Larimer J."/>
            <person name="McCowan C."/>
            <person name="Murphy C."/>
            <person name="Pearson M."/>
            <person name="Priest M."/>
            <person name="Roberts A."/>
            <person name="Saif S."/>
            <person name="Shea T."/>
            <person name="Sykes S."/>
            <person name="Wortman J."/>
            <person name="Nusbaum C."/>
            <person name="Birren B."/>
        </authorList>
    </citation>
    <scope>NUCLEOTIDE SEQUENCE [LARGE SCALE GENOMIC DNA]</scope>
    <source>
        <strain evidence="2 3">BCC8398</strain>
    </source>
</reference>